<evidence type="ECO:0000256" key="2">
    <source>
        <dbReference type="ARBA" id="ARBA00004496"/>
    </source>
</evidence>
<keyword evidence="14" id="KW-1185">Reference proteome</keyword>
<evidence type="ECO:0000256" key="6">
    <source>
        <dbReference type="ARBA" id="ARBA00023004"/>
    </source>
</evidence>
<evidence type="ECO:0000256" key="3">
    <source>
        <dbReference type="ARBA" id="ARBA00006597"/>
    </source>
</evidence>
<dbReference type="GO" id="GO:0003677">
    <property type="term" value="F:DNA binding"/>
    <property type="evidence" value="ECO:0007669"/>
    <property type="project" value="UniProtKB-KW"/>
</dbReference>
<evidence type="ECO:0000256" key="10">
    <source>
        <dbReference type="ARBA" id="ARBA00023157"/>
    </source>
</evidence>
<dbReference type="PANTHER" id="PTHR38839">
    <property type="entry name" value="TRANSCRIPTIONAL REGULATOR WHID-RELATED"/>
    <property type="match status" value="1"/>
</dbReference>
<dbReference type="EMBL" id="FTRV01000015">
    <property type="protein sequence ID" value="SPM29990.1"/>
    <property type="molecule type" value="Genomic_DNA"/>
</dbReference>
<keyword evidence="5" id="KW-0479">Metal-binding</keyword>
<sequence length="52" mass="6008">MQECGAEALDNKVEFGIWGGMTERQRRALLKQHPEVVSWADFFDRRKARSVG</sequence>
<dbReference type="GO" id="GO:0045892">
    <property type="term" value="P:negative regulation of DNA-templated transcription"/>
    <property type="evidence" value="ECO:0007669"/>
    <property type="project" value="TreeGrafter"/>
</dbReference>
<keyword evidence="6" id="KW-0408">Iron</keyword>
<keyword evidence="8" id="KW-0805">Transcription regulation</keyword>
<organism evidence="13 14">
    <name type="scientific">Mycobacterium terramassiliense</name>
    <dbReference type="NCBI Taxonomy" id="1841859"/>
    <lineage>
        <taxon>Bacteria</taxon>
        <taxon>Bacillati</taxon>
        <taxon>Actinomycetota</taxon>
        <taxon>Actinomycetes</taxon>
        <taxon>Mycobacteriales</taxon>
        <taxon>Mycobacteriaceae</taxon>
        <taxon>Mycobacterium</taxon>
    </lineage>
</organism>
<keyword evidence="10" id="KW-1015">Disulfide bond</keyword>
<comment type="cofactor">
    <cofactor evidence="1">
        <name>[4Fe-4S] cluster</name>
        <dbReference type="ChEBI" id="CHEBI:49883"/>
    </cofactor>
</comment>
<evidence type="ECO:0000259" key="12">
    <source>
        <dbReference type="PROSITE" id="PS51674"/>
    </source>
</evidence>
<dbReference type="PANTHER" id="PTHR38839:SF7">
    <property type="entry name" value="TRANSCRIPTIONAL REGULATOR WHIB4"/>
    <property type="match status" value="1"/>
</dbReference>
<evidence type="ECO:0000256" key="4">
    <source>
        <dbReference type="ARBA" id="ARBA00022485"/>
    </source>
</evidence>
<dbReference type="GO" id="GO:0051539">
    <property type="term" value="F:4 iron, 4 sulfur cluster binding"/>
    <property type="evidence" value="ECO:0007669"/>
    <property type="project" value="UniProtKB-KW"/>
</dbReference>
<dbReference type="GO" id="GO:0046872">
    <property type="term" value="F:metal ion binding"/>
    <property type="evidence" value="ECO:0007669"/>
    <property type="project" value="UniProtKB-KW"/>
</dbReference>
<gene>
    <name evidence="13" type="ORF">MTAB308_3489</name>
</gene>
<dbReference type="AlphaFoldDB" id="A0A2U3NEU2"/>
<dbReference type="InterPro" id="IPR003482">
    <property type="entry name" value="Whib"/>
</dbReference>
<dbReference type="Pfam" id="PF02467">
    <property type="entry name" value="Whib"/>
    <property type="match status" value="1"/>
</dbReference>
<keyword evidence="9" id="KW-0238">DNA-binding</keyword>
<accession>A0A2U3NEU2</accession>
<dbReference type="Proteomes" id="UP000241595">
    <property type="component" value="Unassembled WGS sequence"/>
</dbReference>
<dbReference type="InterPro" id="IPR034768">
    <property type="entry name" value="4FE4S_WBL"/>
</dbReference>
<dbReference type="PROSITE" id="PS51674">
    <property type="entry name" value="4FE4S_WBL"/>
    <property type="match status" value="1"/>
</dbReference>
<dbReference type="STRING" id="1841859.GCA_900157385_03491"/>
<reference evidence="13 14" key="1">
    <citation type="submission" date="2017-01" db="EMBL/GenBank/DDBJ databases">
        <authorList>
            <consortium name="Urmite Genomes"/>
        </authorList>
    </citation>
    <scope>NUCLEOTIDE SEQUENCE [LARGE SCALE GENOMIC DNA]</scope>
    <source>
        <strain evidence="13 14">AB308</strain>
    </source>
</reference>
<evidence type="ECO:0000313" key="13">
    <source>
        <dbReference type="EMBL" id="SPM29990.1"/>
    </source>
</evidence>
<keyword evidence="11" id="KW-0804">Transcription</keyword>
<feature type="domain" description="4Fe-4S Wbl-type" evidence="12">
    <location>
        <begin position="1"/>
        <end position="28"/>
    </location>
</feature>
<dbReference type="GO" id="GO:0047134">
    <property type="term" value="F:protein-disulfide reductase [NAD(P)H] activity"/>
    <property type="evidence" value="ECO:0007669"/>
    <property type="project" value="TreeGrafter"/>
</dbReference>
<evidence type="ECO:0000256" key="8">
    <source>
        <dbReference type="ARBA" id="ARBA00023015"/>
    </source>
</evidence>
<evidence type="ECO:0000256" key="5">
    <source>
        <dbReference type="ARBA" id="ARBA00022723"/>
    </source>
</evidence>
<name>A0A2U3NEU2_9MYCO</name>
<proteinExistence type="inferred from homology"/>
<evidence type="ECO:0000256" key="9">
    <source>
        <dbReference type="ARBA" id="ARBA00023125"/>
    </source>
</evidence>
<dbReference type="GO" id="GO:0005737">
    <property type="term" value="C:cytoplasm"/>
    <property type="evidence" value="ECO:0007669"/>
    <property type="project" value="UniProtKB-SubCell"/>
</dbReference>
<keyword evidence="4" id="KW-0004">4Fe-4S</keyword>
<dbReference type="GO" id="GO:0045454">
    <property type="term" value="P:cell redox homeostasis"/>
    <property type="evidence" value="ECO:0007669"/>
    <property type="project" value="TreeGrafter"/>
</dbReference>
<evidence type="ECO:0000313" key="14">
    <source>
        <dbReference type="Proteomes" id="UP000241595"/>
    </source>
</evidence>
<protein>
    <submittedName>
        <fullName evidence="13">Transcriptional regulator</fullName>
    </submittedName>
</protein>
<comment type="similarity">
    <text evidence="3">Belongs to the WhiB family.</text>
</comment>
<keyword evidence="7" id="KW-0411">Iron-sulfur</keyword>
<evidence type="ECO:0000256" key="1">
    <source>
        <dbReference type="ARBA" id="ARBA00001966"/>
    </source>
</evidence>
<comment type="subcellular location">
    <subcellularLocation>
        <location evidence="2">Cytoplasm</location>
    </subcellularLocation>
</comment>
<evidence type="ECO:0000256" key="11">
    <source>
        <dbReference type="ARBA" id="ARBA00023163"/>
    </source>
</evidence>
<evidence type="ECO:0000256" key="7">
    <source>
        <dbReference type="ARBA" id="ARBA00023014"/>
    </source>
</evidence>